<name>V5B9L9_TRYCR</name>
<dbReference type="AlphaFoldDB" id="V5B9L9"/>
<organism evidence="1 2">
    <name type="scientific">Trypanosoma cruzi Dm28c</name>
    <dbReference type="NCBI Taxonomy" id="1416333"/>
    <lineage>
        <taxon>Eukaryota</taxon>
        <taxon>Discoba</taxon>
        <taxon>Euglenozoa</taxon>
        <taxon>Kinetoplastea</taxon>
        <taxon>Metakinetoplastina</taxon>
        <taxon>Trypanosomatida</taxon>
        <taxon>Trypanosomatidae</taxon>
        <taxon>Trypanosoma</taxon>
        <taxon>Schizotrypanum</taxon>
    </lineage>
</organism>
<accession>V5B9L9</accession>
<dbReference type="Proteomes" id="UP000017861">
    <property type="component" value="Unassembled WGS sequence"/>
</dbReference>
<comment type="caution">
    <text evidence="1">The sequence shown here is derived from an EMBL/GenBank/DDBJ whole genome shotgun (WGS) entry which is preliminary data.</text>
</comment>
<evidence type="ECO:0000313" key="2">
    <source>
        <dbReference type="Proteomes" id="UP000017861"/>
    </source>
</evidence>
<protein>
    <submittedName>
        <fullName evidence="1">Uncharacterized protein</fullName>
    </submittedName>
</protein>
<reference evidence="1 2" key="1">
    <citation type="journal article" date="2014" name="Genome Announc.">
        <title>Trypanosoma cruzi Clone Dm28c Draft Genome Sequence.</title>
        <authorList>
            <person name="Grisard E.C."/>
            <person name="Teixeira S.M."/>
            <person name="de Almeida L.G."/>
            <person name="Stoco P.H."/>
            <person name="Gerber A.L."/>
            <person name="Talavera-Lopez C."/>
            <person name="Lima O.C."/>
            <person name="Andersson B."/>
            <person name="de Vasconcelos A.T."/>
        </authorList>
    </citation>
    <scope>NUCLEOTIDE SEQUENCE [LARGE SCALE GENOMIC DNA]</scope>
    <source>
        <strain evidence="1 2">Dm28c</strain>
    </source>
</reference>
<gene>
    <name evidence="1" type="ORF">TCDM_11385</name>
</gene>
<dbReference type="VEuPathDB" id="TriTrypDB:TCDM_11385"/>
<evidence type="ECO:0000313" key="1">
    <source>
        <dbReference type="EMBL" id="ESS61048.1"/>
    </source>
</evidence>
<dbReference type="EMBL" id="AYLP01000346">
    <property type="protein sequence ID" value="ESS61048.1"/>
    <property type="molecule type" value="Genomic_DNA"/>
</dbReference>
<proteinExistence type="predicted"/>
<sequence>MSSQGEGQEGGRRRLCASTAACGATGCGCYCEGRNRRHACRRASSAPFLLQSLQVLRGGAGELSSLGCWSFFPICSEE</sequence>